<dbReference type="Proteomes" id="UP000831775">
    <property type="component" value="Chromosome"/>
</dbReference>
<organism evidence="1 2">
    <name type="scientific">Leucobacter rhizosphaerae</name>
    <dbReference type="NCBI Taxonomy" id="2932245"/>
    <lineage>
        <taxon>Bacteria</taxon>
        <taxon>Bacillati</taxon>
        <taxon>Actinomycetota</taxon>
        <taxon>Actinomycetes</taxon>
        <taxon>Micrococcales</taxon>
        <taxon>Microbacteriaceae</taxon>
        <taxon>Leucobacter</taxon>
    </lineage>
</organism>
<keyword evidence="2" id="KW-1185">Reference proteome</keyword>
<evidence type="ECO:0000313" key="1">
    <source>
        <dbReference type="EMBL" id="UOQ60355.1"/>
    </source>
</evidence>
<accession>A0ABY4FVQ5</accession>
<dbReference type="EMBL" id="CP095043">
    <property type="protein sequence ID" value="UOQ60355.1"/>
    <property type="molecule type" value="Genomic_DNA"/>
</dbReference>
<proteinExistence type="predicted"/>
<dbReference type="RefSeq" id="WP_244685920.1">
    <property type="nucleotide sequence ID" value="NZ_CP095043.1"/>
</dbReference>
<evidence type="ECO:0000313" key="2">
    <source>
        <dbReference type="Proteomes" id="UP000831775"/>
    </source>
</evidence>
<sequence length="48" mass="5716">MTRDTVFEDAEGDGDRDVYDDRHAWYESMWFDANVDMAREERKLGNEA</sequence>
<reference evidence="1 2" key="1">
    <citation type="submission" date="2022-04" db="EMBL/GenBank/DDBJ databases">
        <title>Leucobacter sp. isolated from rhizosphere of onion.</title>
        <authorList>
            <person name="Won M."/>
            <person name="Lee C.-M."/>
            <person name="Woen H.-Y."/>
            <person name="Kwon S.-W."/>
        </authorList>
    </citation>
    <scope>NUCLEOTIDE SEQUENCE [LARGE SCALE GENOMIC DNA]</scope>
    <source>
        <strain evidence="1 2">H25R-14</strain>
    </source>
</reference>
<protein>
    <recommendedName>
        <fullName evidence="3">SAM-dependent methyltransferase</fullName>
    </recommendedName>
</protein>
<name>A0ABY4FVQ5_9MICO</name>
<evidence type="ECO:0008006" key="3">
    <source>
        <dbReference type="Google" id="ProtNLM"/>
    </source>
</evidence>
<gene>
    <name evidence="1" type="ORF">MUN76_15195</name>
</gene>